<evidence type="ECO:0000256" key="2">
    <source>
        <dbReference type="SAM" id="Phobius"/>
    </source>
</evidence>
<dbReference type="OrthoDB" id="1931230at2759"/>
<dbReference type="EMBL" id="MVGT01002722">
    <property type="protein sequence ID" value="OVA06766.1"/>
    <property type="molecule type" value="Genomic_DNA"/>
</dbReference>
<dbReference type="Proteomes" id="UP000195402">
    <property type="component" value="Unassembled WGS sequence"/>
</dbReference>
<keyword evidence="2" id="KW-0472">Membrane</keyword>
<sequence>MSSSSLSASSSPFLFIDNHRCDLRRWDVSSSSSSIFVSSNPIVNLRISKHRRVHLYASVSERKTLEASWFPPDRNSSDDYGGWEIIETGFKADKKKKGFPNFLLVGVGASFAILLGAIAYCSFSRKGLNFQFSSPLRTLQRMLTTSDSTSRDAVADSNTSNLGSIVSNASPGYISDKTSEIPASASVEKLKRVVIPAAADTTQQESLLVLKKLKIIEDDVKEDELCTRREYARWLVKANSVLERNPKHRISPAMLLAGSLFEAFDDVNIEDPDFWSVQALAEAGLVHSRLSGPSSSSSDPDGFTVEEGINFLPESFISRFDLLNWKAQLDYSSMPGIEEKISRKKVGLMDVRAISQDASAALFMDMLAGDNSVLRKVFGQSRRFQPHKPATKAQAAVALTRGRMARGISTLLSRIEAEDSSRKVEMEEIRSELLSRGEIQKFWEVKMNEVKACAVEAEKHFHTAILTLKQEKDVQNKSQGEYLKEKAALDCQRQLLLRLKEEVNEMSERLISERATFVAEQKDLENMSNDLQAKQEEIIEVKSILEAEIEALRILRSWVEDEARRNQARAQVLEEVGRRWRWEDQD</sequence>
<dbReference type="PANTHER" id="PTHR33740">
    <property type="entry name" value="GPI-ANCHORED ADHESIN-LIKE PROTEIN"/>
    <property type="match status" value="1"/>
</dbReference>
<reference evidence="3 4" key="1">
    <citation type="journal article" date="2017" name="Mol. Plant">
        <title>The Genome of Medicinal Plant Macleaya cordata Provides New Insights into Benzylisoquinoline Alkaloids Metabolism.</title>
        <authorList>
            <person name="Liu X."/>
            <person name="Liu Y."/>
            <person name="Huang P."/>
            <person name="Ma Y."/>
            <person name="Qing Z."/>
            <person name="Tang Q."/>
            <person name="Cao H."/>
            <person name="Cheng P."/>
            <person name="Zheng Y."/>
            <person name="Yuan Z."/>
            <person name="Zhou Y."/>
            <person name="Liu J."/>
            <person name="Tang Z."/>
            <person name="Zhuo Y."/>
            <person name="Zhang Y."/>
            <person name="Yu L."/>
            <person name="Huang J."/>
            <person name="Yang P."/>
            <person name="Peng Q."/>
            <person name="Zhang J."/>
            <person name="Jiang W."/>
            <person name="Zhang Z."/>
            <person name="Lin K."/>
            <person name="Ro D.K."/>
            <person name="Chen X."/>
            <person name="Xiong X."/>
            <person name="Shang Y."/>
            <person name="Huang S."/>
            <person name="Zeng J."/>
        </authorList>
    </citation>
    <scope>NUCLEOTIDE SEQUENCE [LARGE SCALE GENOMIC DNA]</scope>
    <source>
        <strain evidence="4">cv. BLH2017</strain>
        <tissue evidence="3">Root</tissue>
    </source>
</reference>
<proteinExistence type="predicted"/>
<evidence type="ECO:0008006" key="5">
    <source>
        <dbReference type="Google" id="ProtNLM"/>
    </source>
</evidence>
<dbReference type="PANTHER" id="PTHR33740:SF1">
    <property type="entry name" value="SLH DOMAIN PROTEIN"/>
    <property type="match status" value="1"/>
</dbReference>
<organism evidence="3 4">
    <name type="scientific">Macleaya cordata</name>
    <name type="common">Five-seeded plume-poppy</name>
    <name type="synonym">Bocconia cordata</name>
    <dbReference type="NCBI Taxonomy" id="56857"/>
    <lineage>
        <taxon>Eukaryota</taxon>
        <taxon>Viridiplantae</taxon>
        <taxon>Streptophyta</taxon>
        <taxon>Embryophyta</taxon>
        <taxon>Tracheophyta</taxon>
        <taxon>Spermatophyta</taxon>
        <taxon>Magnoliopsida</taxon>
        <taxon>Ranunculales</taxon>
        <taxon>Papaveraceae</taxon>
        <taxon>Papaveroideae</taxon>
        <taxon>Macleaya</taxon>
    </lineage>
</organism>
<protein>
    <recommendedName>
        <fullName evidence="5">SLH domain-containing protein</fullName>
    </recommendedName>
</protein>
<dbReference type="FunCoup" id="A0A200Q8E4">
    <property type="interactions" value="2264"/>
</dbReference>
<feature type="coiled-coil region" evidence="1">
    <location>
        <begin position="489"/>
        <end position="544"/>
    </location>
</feature>
<keyword evidence="1" id="KW-0175">Coiled coil</keyword>
<comment type="caution">
    <text evidence="3">The sequence shown here is derived from an EMBL/GenBank/DDBJ whole genome shotgun (WGS) entry which is preliminary data.</text>
</comment>
<dbReference type="AlphaFoldDB" id="A0A200Q8E4"/>
<dbReference type="OMA" id="CFSNPLH"/>
<keyword evidence="4" id="KW-1185">Reference proteome</keyword>
<feature type="transmembrane region" description="Helical" evidence="2">
    <location>
        <begin position="101"/>
        <end position="120"/>
    </location>
</feature>
<gene>
    <name evidence="3" type="ORF">BVC80_8989g36</name>
</gene>
<accession>A0A200Q8E4</accession>
<dbReference type="InParanoid" id="A0A200Q8E4"/>
<evidence type="ECO:0000313" key="3">
    <source>
        <dbReference type="EMBL" id="OVA06766.1"/>
    </source>
</evidence>
<name>A0A200Q8E4_MACCD</name>
<keyword evidence="2" id="KW-0812">Transmembrane</keyword>
<evidence type="ECO:0000313" key="4">
    <source>
        <dbReference type="Proteomes" id="UP000195402"/>
    </source>
</evidence>
<keyword evidence="2" id="KW-1133">Transmembrane helix</keyword>
<evidence type="ECO:0000256" key="1">
    <source>
        <dbReference type="SAM" id="Coils"/>
    </source>
</evidence>